<feature type="transmembrane region" description="Helical" evidence="1">
    <location>
        <begin position="12"/>
        <end position="28"/>
    </location>
</feature>
<name>A0A4R6FH50_9SPHN</name>
<feature type="transmembrane region" description="Helical" evidence="1">
    <location>
        <begin position="103"/>
        <end position="124"/>
    </location>
</feature>
<keyword evidence="1" id="KW-1133">Transmembrane helix</keyword>
<reference evidence="2 3" key="1">
    <citation type="submission" date="2019-03" db="EMBL/GenBank/DDBJ databases">
        <title>Genomic Encyclopedia of Type Strains, Phase IV (KMG-IV): sequencing the most valuable type-strain genomes for metagenomic binning, comparative biology and taxonomic classification.</title>
        <authorList>
            <person name="Goeker M."/>
        </authorList>
    </citation>
    <scope>NUCLEOTIDE SEQUENCE [LARGE SCALE GENOMIC DNA]</scope>
    <source>
        <strain evidence="2 3">DSM 25059</strain>
    </source>
</reference>
<keyword evidence="1" id="KW-0472">Membrane</keyword>
<dbReference type="RefSeq" id="WP_133496113.1">
    <property type="nucleotide sequence ID" value="NZ_BMLU01000009.1"/>
</dbReference>
<dbReference type="Proteomes" id="UP000295493">
    <property type="component" value="Unassembled WGS sequence"/>
</dbReference>
<dbReference type="EMBL" id="SNWD01000009">
    <property type="protein sequence ID" value="TDN80633.1"/>
    <property type="molecule type" value="Genomic_DNA"/>
</dbReference>
<sequence length="144" mass="15611">MRPISIKRFEIFYLLSFVVGLLNMVVAWDATMQQMAAAGPGMEDYGPAIMVGSVAIGALITLLLWFFTARKASNIARWIIVIFFAISLFSNVMSLARGSFPDGLGAVIAIVSLLLEAAAVVMLFQPDARAWFANDEAVGADTFE</sequence>
<evidence type="ECO:0000313" key="3">
    <source>
        <dbReference type="Proteomes" id="UP000295493"/>
    </source>
</evidence>
<comment type="caution">
    <text evidence="2">The sequence shown here is derived from an EMBL/GenBank/DDBJ whole genome shotgun (WGS) entry which is preliminary data.</text>
</comment>
<dbReference type="AlphaFoldDB" id="A0A4R6FH50"/>
<keyword evidence="3" id="KW-1185">Reference proteome</keyword>
<feature type="transmembrane region" description="Helical" evidence="1">
    <location>
        <begin position="75"/>
        <end position="97"/>
    </location>
</feature>
<feature type="transmembrane region" description="Helical" evidence="1">
    <location>
        <begin position="48"/>
        <end position="68"/>
    </location>
</feature>
<evidence type="ECO:0000313" key="2">
    <source>
        <dbReference type="EMBL" id="TDN80633.1"/>
    </source>
</evidence>
<gene>
    <name evidence="2" type="ORF">EV664_10923</name>
</gene>
<keyword evidence="1" id="KW-0812">Transmembrane</keyword>
<proteinExistence type="predicted"/>
<protein>
    <submittedName>
        <fullName evidence="2">Uncharacterized protein</fullName>
    </submittedName>
</protein>
<dbReference type="OrthoDB" id="7509246at2"/>
<organism evidence="2 3">
    <name type="scientific">Stakelama pacifica</name>
    <dbReference type="NCBI Taxonomy" id="517720"/>
    <lineage>
        <taxon>Bacteria</taxon>
        <taxon>Pseudomonadati</taxon>
        <taxon>Pseudomonadota</taxon>
        <taxon>Alphaproteobacteria</taxon>
        <taxon>Sphingomonadales</taxon>
        <taxon>Sphingomonadaceae</taxon>
        <taxon>Stakelama</taxon>
    </lineage>
</organism>
<accession>A0A4R6FH50</accession>
<evidence type="ECO:0000256" key="1">
    <source>
        <dbReference type="SAM" id="Phobius"/>
    </source>
</evidence>